<dbReference type="Pfam" id="PF07963">
    <property type="entry name" value="N_methyl"/>
    <property type="match status" value="1"/>
</dbReference>
<evidence type="ECO:0000313" key="4">
    <source>
        <dbReference type="Proteomes" id="UP001359308"/>
    </source>
</evidence>
<protein>
    <submittedName>
        <fullName evidence="3">Type IV pilus modification protein PilV</fullName>
    </submittedName>
</protein>
<dbReference type="NCBIfam" id="TIGR02532">
    <property type="entry name" value="IV_pilin_GFxxxE"/>
    <property type="match status" value="1"/>
</dbReference>
<proteinExistence type="predicted"/>
<dbReference type="InterPro" id="IPR054402">
    <property type="entry name" value="Tt1218-like_dom"/>
</dbReference>
<organism evidence="3 4">
    <name type="scientific">Methylococcus capsulatus</name>
    <dbReference type="NCBI Taxonomy" id="414"/>
    <lineage>
        <taxon>Bacteria</taxon>
        <taxon>Pseudomonadati</taxon>
        <taxon>Pseudomonadota</taxon>
        <taxon>Gammaproteobacteria</taxon>
        <taxon>Methylococcales</taxon>
        <taxon>Methylococcaceae</taxon>
        <taxon>Methylococcus</taxon>
    </lineage>
</organism>
<keyword evidence="1" id="KW-0472">Membrane</keyword>
<dbReference type="InterPro" id="IPR013362">
    <property type="entry name" value="Pilus_4_PilV"/>
</dbReference>
<evidence type="ECO:0000256" key="1">
    <source>
        <dbReference type="SAM" id="Phobius"/>
    </source>
</evidence>
<sequence>MKRSHPNGFTLIEVLISVFVFAVALLGLAALQITARKTAFESAQRSLAAAIAQDVLERMRLNTQALAHYAATLDANTTFSDSLDCTTPANLAACDRRDFQRSLLGATETTGTGANTSKVGGLANPTLCVTSSNAGGSGQYTVTIVWRGREPFLPEAGSENASDTCGNGQYGAHNEYRRIFRLSTYICREGISGGCV</sequence>
<keyword evidence="1" id="KW-0812">Transmembrane</keyword>
<gene>
    <name evidence="3" type="primary">pilV</name>
    <name evidence="3" type="ORF">N4J17_06010</name>
</gene>
<evidence type="ECO:0000259" key="2">
    <source>
        <dbReference type="Pfam" id="PF22150"/>
    </source>
</evidence>
<name>A0ABZ2F7T7_METCP</name>
<dbReference type="NCBIfam" id="TIGR02523">
    <property type="entry name" value="type_IV_pilV"/>
    <property type="match status" value="1"/>
</dbReference>
<accession>A0ABZ2F7T7</accession>
<dbReference type="RefSeq" id="WP_198322087.1">
    <property type="nucleotide sequence ID" value="NZ_CP104311.1"/>
</dbReference>
<evidence type="ECO:0000313" key="3">
    <source>
        <dbReference type="EMBL" id="WWF03171.1"/>
    </source>
</evidence>
<dbReference type="InterPro" id="IPR012902">
    <property type="entry name" value="N_methyl_site"/>
</dbReference>
<keyword evidence="1" id="KW-1133">Transmembrane helix</keyword>
<reference evidence="3 4" key="1">
    <citation type="submission" date="2022-09" db="EMBL/GenBank/DDBJ databases">
        <authorList>
            <person name="Giprobiosintez L."/>
        </authorList>
    </citation>
    <scope>NUCLEOTIDE SEQUENCE [LARGE SCALE GENOMIC DNA]</scope>
    <source>
        <strain evidence="4">VKPM-B-12549 (GBS-15)</strain>
    </source>
</reference>
<feature type="transmembrane region" description="Helical" evidence="1">
    <location>
        <begin position="12"/>
        <end position="35"/>
    </location>
</feature>
<keyword evidence="4" id="KW-1185">Reference proteome</keyword>
<feature type="domain" description="Type IV pilin Tt1218-like" evidence="2">
    <location>
        <begin position="30"/>
        <end position="95"/>
    </location>
</feature>
<dbReference type="Proteomes" id="UP001359308">
    <property type="component" value="Chromosome"/>
</dbReference>
<dbReference type="Pfam" id="PF22150">
    <property type="entry name" value="Tt1218-like"/>
    <property type="match status" value="1"/>
</dbReference>
<dbReference type="EMBL" id="CP104311">
    <property type="protein sequence ID" value="WWF03171.1"/>
    <property type="molecule type" value="Genomic_DNA"/>
</dbReference>